<evidence type="ECO:0000256" key="7">
    <source>
        <dbReference type="SAM" id="MobiDB-lite"/>
    </source>
</evidence>
<keyword evidence="6" id="KW-0539">Nucleus</keyword>
<reference evidence="9" key="1">
    <citation type="submission" date="2015-10" db="EMBL/GenBank/DDBJ databases">
        <authorList>
            <person name="Regsiter A."/>
            <person name="william w."/>
        </authorList>
    </citation>
    <scope>NUCLEOTIDE SEQUENCE</scope>
    <source>
        <strain evidence="9">Montdore</strain>
    </source>
</reference>
<evidence type="ECO:0000256" key="6">
    <source>
        <dbReference type="ARBA" id="ARBA00023242"/>
    </source>
</evidence>
<feature type="domain" description="CWF21" evidence="8">
    <location>
        <begin position="57"/>
        <end position="102"/>
    </location>
</feature>
<dbReference type="SMART" id="SM01115">
    <property type="entry name" value="cwf21"/>
    <property type="match status" value="1"/>
</dbReference>
<dbReference type="InterPro" id="IPR013170">
    <property type="entry name" value="mRNA_splic_Cwf21_dom"/>
</dbReference>
<dbReference type="Proteomes" id="UP001412239">
    <property type="component" value="Unassembled WGS sequence"/>
</dbReference>
<evidence type="ECO:0000313" key="9">
    <source>
        <dbReference type="EMBL" id="CUS11940.1"/>
    </source>
</evidence>
<evidence type="ECO:0000256" key="3">
    <source>
        <dbReference type="ARBA" id="ARBA00022664"/>
    </source>
</evidence>
<evidence type="ECO:0000256" key="5">
    <source>
        <dbReference type="ARBA" id="ARBA00023187"/>
    </source>
</evidence>
<feature type="region of interest" description="Disordered" evidence="7">
    <location>
        <begin position="149"/>
        <end position="184"/>
    </location>
</feature>
<evidence type="ECO:0000313" key="10">
    <source>
        <dbReference type="Proteomes" id="UP001412239"/>
    </source>
</evidence>
<dbReference type="EMBL" id="LN891008">
    <property type="protein sequence ID" value="CUS11940.1"/>
    <property type="molecule type" value="Genomic_DNA"/>
</dbReference>
<feature type="region of interest" description="Disordered" evidence="7">
    <location>
        <begin position="1"/>
        <end position="61"/>
    </location>
</feature>
<dbReference type="PANTHER" id="PTHR36562:SF5">
    <property type="entry name" value="SERINE_ARGININE REPETITIVE MATRIX 2"/>
    <property type="match status" value="1"/>
</dbReference>
<evidence type="ECO:0000256" key="1">
    <source>
        <dbReference type="ARBA" id="ARBA00004123"/>
    </source>
</evidence>
<feature type="compositionally biased region" description="Basic and acidic residues" evidence="7">
    <location>
        <begin position="149"/>
        <end position="175"/>
    </location>
</feature>
<dbReference type="CDD" id="cd21372">
    <property type="entry name" value="cwf21_CWC21-like"/>
    <property type="match status" value="1"/>
</dbReference>
<keyword evidence="10" id="KW-1185">Reference proteome</keyword>
<evidence type="ECO:0000256" key="2">
    <source>
        <dbReference type="ARBA" id="ARBA00005954"/>
    </source>
</evidence>
<dbReference type="GO" id="GO:0006397">
    <property type="term" value="P:mRNA processing"/>
    <property type="evidence" value="ECO:0007669"/>
    <property type="project" value="UniProtKB-KW"/>
</dbReference>
<dbReference type="GO" id="GO:0008380">
    <property type="term" value="P:RNA splicing"/>
    <property type="evidence" value="ECO:0007669"/>
    <property type="project" value="UniProtKB-KW"/>
</dbReference>
<protein>
    <recommendedName>
        <fullName evidence="8">CWF21 domain-containing protein</fullName>
    </recommendedName>
</protein>
<evidence type="ECO:0000256" key="4">
    <source>
        <dbReference type="ARBA" id="ARBA00022728"/>
    </source>
</evidence>
<dbReference type="InterPro" id="IPR051372">
    <property type="entry name" value="CWC21"/>
</dbReference>
<comment type="similarity">
    <text evidence="2">Belongs to the CWC21 family.</text>
</comment>
<comment type="subcellular location">
    <subcellularLocation>
        <location evidence="1">Nucleus</location>
    </subcellularLocation>
</comment>
<name>A0A292PZQ9_9PEZI</name>
<feature type="compositionally biased region" description="Basic and acidic residues" evidence="7">
    <location>
        <begin position="43"/>
        <end position="61"/>
    </location>
</feature>
<keyword evidence="3" id="KW-0507">mRNA processing</keyword>
<feature type="compositionally biased region" description="Polar residues" evidence="7">
    <location>
        <begin position="1"/>
        <end position="23"/>
    </location>
</feature>
<evidence type="ECO:0000259" key="8">
    <source>
        <dbReference type="SMART" id="SM01115"/>
    </source>
</evidence>
<accession>A0A292PZQ9</accession>
<gene>
    <name evidence="9" type="ORF">GSTUAT00003988001</name>
</gene>
<dbReference type="AlphaFoldDB" id="A0A292PZQ9"/>
<organism evidence="9 10">
    <name type="scientific">Tuber aestivum</name>
    <name type="common">summer truffle</name>
    <dbReference type="NCBI Taxonomy" id="59557"/>
    <lineage>
        <taxon>Eukaryota</taxon>
        <taxon>Fungi</taxon>
        <taxon>Dikarya</taxon>
        <taxon>Ascomycota</taxon>
        <taxon>Pezizomycotina</taxon>
        <taxon>Pezizomycetes</taxon>
        <taxon>Pezizales</taxon>
        <taxon>Tuberaceae</taxon>
        <taxon>Tuber</taxon>
    </lineage>
</organism>
<proteinExistence type="inferred from homology"/>
<dbReference type="PANTHER" id="PTHR36562">
    <property type="entry name" value="SERINE/ARGININE REPETITIVE MATRIX 2"/>
    <property type="match status" value="1"/>
</dbReference>
<dbReference type="Pfam" id="PF08312">
    <property type="entry name" value="cwf21"/>
    <property type="match status" value="1"/>
</dbReference>
<keyword evidence="5" id="KW-0508">mRNA splicing</keyword>
<dbReference type="GO" id="GO:0005681">
    <property type="term" value="C:spliceosomal complex"/>
    <property type="evidence" value="ECO:0007669"/>
    <property type="project" value="UniProtKB-KW"/>
</dbReference>
<keyword evidence="4" id="KW-0747">Spliceosome</keyword>
<sequence>MSSNVGLSTPRGSGTSGYVQRNLSHLRPRDYPPPSSASAADSNTREYRQRQPDKEILEHDRKRGVEVKCLELRDKLEDEGVDEEEIDDQVEVYRNKLLKELEGEGEGWDKAGGGGKRGVFKPHQVHEIALAKAVESERLRNALGISKDYREGSHWKKQEEERQKRSEDREREIAAGRRRSASPS</sequence>
<dbReference type="Gene3D" id="6.10.140.420">
    <property type="match status" value="1"/>
</dbReference>